<accession>V8NZZ7</accession>
<feature type="compositionally biased region" description="Basic and acidic residues" evidence="1">
    <location>
        <begin position="38"/>
        <end position="78"/>
    </location>
</feature>
<organism evidence="2 3">
    <name type="scientific">Ophiophagus hannah</name>
    <name type="common">King cobra</name>
    <name type="synonym">Naja hannah</name>
    <dbReference type="NCBI Taxonomy" id="8665"/>
    <lineage>
        <taxon>Eukaryota</taxon>
        <taxon>Metazoa</taxon>
        <taxon>Chordata</taxon>
        <taxon>Craniata</taxon>
        <taxon>Vertebrata</taxon>
        <taxon>Euteleostomi</taxon>
        <taxon>Lepidosauria</taxon>
        <taxon>Squamata</taxon>
        <taxon>Bifurcata</taxon>
        <taxon>Unidentata</taxon>
        <taxon>Episquamata</taxon>
        <taxon>Toxicofera</taxon>
        <taxon>Serpentes</taxon>
        <taxon>Colubroidea</taxon>
        <taxon>Elapidae</taxon>
        <taxon>Elapinae</taxon>
        <taxon>Ophiophagus</taxon>
    </lineage>
</organism>
<name>V8NZZ7_OPHHA</name>
<keyword evidence="3" id="KW-1185">Reference proteome</keyword>
<evidence type="ECO:0000313" key="3">
    <source>
        <dbReference type="Proteomes" id="UP000018936"/>
    </source>
</evidence>
<dbReference type="EMBL" id="AZIM01001173">
    <property type="protein sequence ID" value="ETE67834.1"/>
    <property type="molecule type" value="Genomic_DNA"/>
</dbReference>
<dbReference type="Proteomes" id="UP000018936">
    <property type="component" value="Unassembled WGS sequence"/>
</dbReference>
<gene>
    <name evidence="2" type="primary">AGO2</name>
    <name evidence="2" type="ORF">L345_06376</name>
</gene>
<evidence type="ECO:0000256" key="1">
    <source>
        <dbReference type="SAM" id="MobiDB-lite"/>
    </source>
</evidence>
<feature type="region of interest" description="Disordered" evidence="1">
    <location>
        <begin position="1"/>
        <end position="78"/>
    </location>
</feature>
<dbReference type="AlphaFoldDB" id="V8NZZ7"/>
<comment type="caution">
    <text evidence="2">The sequence shown here is derived from an EMBL/GenBank/DDBJ whole genome shotgun (WGS) entry which is preliminary data.</text>
</comment>
<protein>
    <submittedName>
        <fullName evidence="2">Protein argonaute-2</fullName>
    </submittedName>
</protein>
<evidence type="ECO:0000313" key="2">
    <source>
        <dbReference type="EMBL" id="ETE67834.1"/>
    </source>
</evidence>
<feature type="non-terminal residue" evidence="2">
    <location>
        <position position="1"/>
    </location>
</feature>
<reference evidence="2 3" key="1">
    <citation type="journal article" date="2013" name="Proc. Natl. Acad. Sci. U.S.A.">
        <title>The king cobra genome reveals dynamic gene evolution and adaptation in the snake venom system.</title>
        <authorList>
            <person name="Vonk F.J."/>
            <person name="Casewell N.R."/>
            <person name="Henkel C.V."/>
            <person name="Heimberg A.M."/>
            <person name="Jansen H.J."/>
            <person name="McCleary R.J."/>
            <person name="Kerkkamp H.M."/>
            <person name="Vos R.A."/>
            <person name="Guerreiro I."/>
            <person name="Calvete J.J."/>
            <person name="Wuster W."/>
            <person name="Woods A.E."/>
            <person name="Logan J.M."/>
            <person name="Harrison R.A."/>
            <person name="Castoe T.A."/>
            <person name="de Koning A.P."/>
            <person name="Pollock D.D."/>
            <person name="Yandell M."/>
            <person name="Calderon D."/>
            <person name="Renjifo C."/>
            <person name="Currier R.B."/>
            <person name="Salgado D."/>
            <person name="Pla D."/>
            <person name="Sanz L."/>
            <person name="Hyder A.S."/>
            <person name="Ribeiro J.M."/>
            <person name="Arntzen J.W."/>
            <person name="van den Thillart G.E."/>
            <person name="Boetzer M."/>
            <person name="Pirovano W."/>
            <person name="Dirks R.P."/>
            <person name="Spaink H.P."/>
            <person name="Duboule D."/>
            <person name="McGlinn E."/>
            <person name="Kini R.M."/>
            <person name="Richardson M.K."/>
        </authorList>
    </citation>
    <scope>NUCLEOTIDE SEQUENCE</scope>
    <source>
        <tissue evidence="2">Blood</tissue>
    </source>
</reference>
<proteinExistence type="predicted"/>
<sequence length="137" mass="15984">MRTIGQGREEQCCTYARPLNSLPPDSQLIGWKGRRGRKEGEEGERKEGREEGRKEGRKEGREKGMKRERNGGMDGGREEGRKILFGLGYRMQHSWLICILSIIWRERMGRTKVLHLQNGSRQKRLKDNWFTQVSPSL</sequence>